<feature type="transmembrane region" description="Helical" evidence="5">
    <location>
        <begin position="360"/>
        <end position="378"/>
    </location>
</feature>
<evidence type="ECO:0000259" key="6">
    <source>
        <dbReference type="Pfam" id="PF04932"/>
    </source>
</evidence>
<gene>
    <name evidence="7" type="ORF">SAMN05877842_104122</name>
</gene>
<dbReference type="Proteomes" id="UP000219252">
    <property type="component" value="Unassembled WGS sequence"/>
</dbReference>
<evidence type="ECO:0000313" key="7">
    <source>
        <dbReference type="EMBL" id="SOC38403.1"/>
    </source>
</evidence>
<comment type="subcellular location">
    <subcellularLocation>
        <location evidence="1">Membrane</location>
        <topology evidence="1">Multi-pass membrane protein</topology>
    </subcellularLocation>
</comment>
<keyword evidence="8" id="KW-1185">Reference proteome</keyword>
<organism evidence="7 8">
    <name type="scientific">Ureibacillus acetophenoni</name>
    <dbReference type="NCBI Taxonomy" id="614649"/>
    <lineage>
        <taxon>Bacteria</taxon>
        <taxon>Bacillati</taxon>
        <taxon>Bacillota</taxon>
        <taxon>Bacilli</taxon>
        <taxon>Bacillales</taxon>
        <taxon>Caryophanaceae</taxon>
        <taxon>Ureibacillus</taxon>
    </lineage>
</organism>
<feature type="transmembrane region" description="Helical" evidence="5">
    <location>
        <begin position="140"/>
        <end position="170"/>
    </location>
</feature>
<dbReference type="AlphaFoldDB" id="A0A285U9I4"/>
<evidence type="ECO:0000256" key="1">
    <source>
        <dbReference type="ARBA" id="ARBA00004141"/>
    </source>
</evidence>
<accession>A0A285U9I4</accession>
<sequence length="410" mass="47270">MQKVINPTIRYKEDLDDKKISIAIMSSTVILTVQYFILVVFNFLDTSTGTIVQLGSKVVVGIIFAYTFPIVFKEQKWNLFIVYFISIFIFLSHYLFFPDNQKYMVELIFPLFFTCLPMFVYAMSLKNWNVLKDVMKKASFIVFVCGLLLSLMILLGIAKIDVYSMTFSYYMLLPAIMYLDEFIDRLSLKAFFISSATLISILAIGSRGAVLCAAVFIVLKLIKPAAQFRLSRVRMYLIFAVTTISIFIFINLQSLLLLLYNWLLQFGLNSRSLTLFLSGEVYLSGRDDLYEKVISAIYDHPLVGIGIAGDRRVLDGLGVYAHNIFLELLANFGVFIGLFIIFFLLFLIIRMFFIKEDLSYNLLIIWFSLGFVSLFVSGSYLTDLSFWTFLGLMISYFFQKKRMNEPIVRK</sequence>
<evidence type="ECO:0000256" key="3">
    <source>
        <dbReference type="ARBA" id="ARBA00022989"/>
    </source>
</evidence>
<protein>
    <recommendedName>
        <fullName evidence="6">O-antigen ligase-related domain-containing protein</fullName>
    </recommendedName>
</protein>
<feature type="transmembrane region" description="Helical" evidence="5">
    <location>
        <begin position="108"/>
        <end position="128"/>
    </location>
</feature>
<feature type="transmembrane region" description="Helical" evidence="5">
    <location>
        <begin position="190"/>
        <end position="222"/>
    </location>
</feature>
<evidence type="ECO:0000256" key="5">
    <source>
        <dbReference type="SAM" id="Phobius"/>
    </source>
</evidence>
<feature type="transmembrane region" description="Helical" evidence="5">
    <location>
        <begin position="234"/>
        <end position="263"/>
    </location>
</feature>
<feature type="transmembrane region" description="Helical" evidence="5">
    <location>
        <begin position="324"/>
        <end position="348"/>
    </location>
</feature>
<feature type="transmembrane region" description="Helical" evidence="5">
    <location>
        <begin position="50"/>
        <end position="72"/>
    </location>
</feature>
<keyword evidence="3 5" id="KW-1133">Transmembrane helix</keyword>
<keyword evidence="2 5" id="KW-0812">Transmembrane</keyword>
<feature type="transmembrane region" description="Helical" evidence="5">
    <location>
        <begin position="79"/>
        <end position="96"/>
    </location>
</feature>
<dbReference type="RefSeq" id="WP_097149117.1">
    <property type="nucleotide sequence ID" value="NZ_OBQC01000004.1"/>
</dbReference>
<feature type="transmembrane region" description="Helical" evidence="5">
    <location>
        <begin position="20"/>
        <end position="44"/>
    </location>
</feature>
<evidence type="ECO:0000256" key="4">
    <source>
        <dbReference type="ARBA" id="ARBA00023136"/>
    </source>
</evidence>
<dbReference type="Pfam" id="PF04932">
    <property type="entry name" value="Wzy_C"/>
    <property type="match status" value="1"/>
</dbReference>
<reference evidence="8" key="1">
    <citation type="submission" date="2017-08" db="EMBL/GenBank/DDBJ databases">
        <authorList>
            <person name="Varghese N."/>
            <person name="Submissions S."/>
        </authorList>
    </citation>
    <scope>NUCLEOTIDE SEQUENCE [LARGE SCALE GENOMIC DNA]</scope>
    <source>
        <strain evidence="8">JC23</strain>
    </source>
</reference>
<dbReference type="OrthoDB" id="2964729at2"/>
<dbReference type="InterPro" id="IPR007016">
    <property type="entry name" value="O-antigen_ligase-rel_domated"/>
</dbReference>
<dbReference type="EMBL" id="OBQC01000004">
    <property type="protein sequence ID" value="SOC38403.1"/>
    <property type="molecule type" value="Genomic_DNA"/>
</dbReference>
<dbReference type="GO" id="GO:0016020">
    <property type="term" value="C:membrane"/>
    <property type="evidence" value="ECO:0007669"/>
    <property type="project" value="UniProtKB-SubCell"/>
</dbReference>
<name>A0A285U9I4_9BACL</name>
<feature type="transmembrane region" description="Helical" evidence="5">
    <location>
        <begin position="384"/>
        <end position="399"/>
    </location>
</feature>
<evidence type="ECO:0000313" key="8">
    <source>
        <dbReference type="Proteomes" id="UP000219252"/>
    </source>
</evidence>
<feature type="domain" description="O-antigen ligase-related" evidence="6">
    <location>
        <begin position="196"/>
        <end position="339"/>
    </location>
</feature>
<keyword evidence="4 5" id="KW-0472">Membrane</keyword>
<evidence type="ECO:0000256" key="2">
    <source>
        <dbReference type="ARBA" id="ARBA00022692"/>
    </source>
</evidence>
<proteinExistence type="predicted"/>